<dbReference type="AlphaFoldDB" id="A0A1B8YJK7"/>
<keyword evidence="2" id="KW-1185">Reference proteome</keyword>
<name>A0A1B8YJK7_9GAMM</name>
<proteinExistence type="predicted"/>
<evidence type="ECO:0000313" key="1">
    <source>
        <dbReference type="EMBL" id="OCA55364.1"/>
    </source>
</evidence>
<gene>
    <name evidence="1" type="ORF">Phpb_01580</name>
</gene>
<evidence type="ECO:0000313" key="2">
    <source>
        <dbReference type="Proteomes" id="UP000092665"/>
    </source>
</evidence>
<sequence>MNVDELAKKMLVDFKLLEQNNIIPFLKKEFGVVNSAYFLGQGIDQGVDIYTYLVNGKYVIEFDVSRMDNTITKNEIISVEEYAKTIQGKGKTKKDARDNLKIVMEKANKIN</sequence>
<organism evidence="1 2">
    <name type="scientific">Photorhabdus namnaonensis</name>
    <dbReference type="NCBI Taxonomy" id="1851568"/>
    <lineage>
        <taxon>Bacteria</taxon>
        <taxon>Pseudomonadati</taxon>
        <taxon>Pseudomonadota</taxon>
        <taxon>Gammaproteobacteria</taxon>
        <taxon>Enterobacterales</taxon>
        <taxon>Morganellaceae</taxon>
        <taxon>Photorhabdus</taxon>
    </lineage>
</organism>
<reference evidence="2" key="1">
    <citation type="submission" date="2015-11" db="EMBL/GenBank/DDBJ databases">
        <authorList>
            <person name="Tobias N.J."/>
            <person name="Mishra B."/>
            <person name="Gupta D.K."/>
            <person name="Thines M."/>
            <person name="Stinear T.P."/>
            <person name="Bode H.B."/>
        </authorList>
    </citation>
    <scope>NUCLEOTIDE SEQUENCE [LARGE SCALE GENOMIC DNA]</scope>
    <source>
        <strain evidence="2">PB45.5</strain>
    </source>
</reference>
<dbReference type="RefSeq" id="WP_036807896.1">
    <property type="nucleotide sequence ID" value="NZ_CAWMQN010000038.1"/>
</dbReference>
<dbReference type="PATRIC" id="fig|29488.15.peg.1725"/>
<comment type="caution">
    <text evidence="1">The sequence shown here is derived from an EMBL/GenBank/DDBJ whole genome shotgun (WGS) entry which is preliminary data.</text>
</comment>
<dbReference type="Proteomes" id="UP000092665">
    <property type="component" value="Unassembled WGS sequence"/>
</dbReference>
<dbReference type="EMBL" id="LOIC01000038">
    <property type="protein sequence ID" value="OCA55364.1"/>
    <property type="molecule type" value="Genomic_DNA"/>
</dbReference>
<protein>
    <submittedName>
        <fullName evidence="1">Uncharacterized protein</fullName>
    </submittedName>
</protein>
<accession>A0A1B8YJK7</accession>